<dbReference type="InterPro" id="IPR004360">
    <property type="entry name" value="Glyas_Fos-R_dOase_dom"/>
</dbReference>
<dbReference type="Pfam" id="PF00903">
    <property type="entry name" value="Glyoxalase"/>
    <property type="match status" value="1"/>
</dbReference>
<evidence type="ECO:0000313" key="3">
    <source>
        <dbReference type="Proteomes" id="UP000005801"/>
    </source>
</evidence>
<comment type="caution">
    <text evidence="2">The sequence shown here is derived from an EMBL/GenBank/DDBJ whole genome shotgun (WGS) entry which is preliminary data.</text>
</comment>
<feature type="domain" description="VOC" evidence="1">
    <location>
        <begin position="14"/>
        <end position="140"/>
    </location>
</feature>
<reference evidence="2 3" key="1">
    <citation type="submission" date="2007-06" db="EMBL/GenBank/DDBJ databases">
        <authorList>
            <person name="Shimkets L."/>
            <person name="Ferriera S."/>
            <person name="Johnson J."/>
            <person name="Kravitz S."/>
            <person name="Beeson K."/>
            <person name="Sutton G."/>
            <person name="Rogers Y.-H."/>
            <person name="Friedman R."/>
            <person name="Frazier M."/>
            <person name="Venter J.C."/>
        </authorList>
    </citation>
    <scope>NUCLEOTIDE SEQUENCE [LARGE SCALE GENOMIC DNA]</scope>
    <source>
        <strain evidence="2 3">SIR-1</strain>
    </source>
</reference>
<dbReference type="InterPro" id="IPR029068">
    <property type="entry name" value="Glyas_Bleomycin-R_OHBP_Dase"/>
</dbReference>
<dbReference type="eggNOG" id="COG0346">
    <property type="taxonomic scope" value="Bacteria"/>
</dbReference>
<dbReference type="Gene3D" id="3.10.180.10">
    <property type="entry name" value="2,3-Dihydroxybiphenyl 1,2-Dioxygenase, domain 1"/>
    <property type="match status" value="1"/>
</dbReference>
<sequence length="142" mass="15284">MDVMTASAAPRTLGIHHTGLTVPDIAATRAFFVDALGFSQVGEVPDYPAVFVSDGTVMLTLWQVQVEAEAVVDFDRRSNVGLHHFALRVANEAALAELARELGARDDVSIEFEPEALGGTPIRHMMCTIPGGVRMELIALPE</sequence>
<organism evidence="2 3">
    <name type="scientific">Plesiocystis pacifica SIR-1</name>
    <dbReference type="NCBI Taxonomy" id="391625"/>
    <lineage>
        <taxon>Bacteria</taxon>
        <taxon>Pseudomonadati</taxon>
        <taxon>Myxococcota</taxon>
        <taxon>Polyangia</taxon>
        <taxon>Nannocystales</taxon>
        <taxon>Nannocystaceae</taxon>
        <taxon>Plesiocystis</taxon>
    </lineage>
</organism>
<dbReference type="STRING" id="391625.PPSIR1_15945"/>
<dbReference type="Proteomes" id="UP000005801">
    <property type="component" value="Unassembled WGS sequence"/>
</dbReference>
<proteinExistence type="predicted"/>
<protein>
    <recommendedName>
        <fullName evidence="1">VOC domain-containing protein</fullName>
    </recommendedName>
</protein>
<dbReference type="PROSITE" id="PS51819">
    <property type="entry name" value="VOC"/>
    <property type="match status" value="1"/>
</dbReference>
<evidence type="ECO:0000259" key="1">
    <source>
        <dbReference type="PROSITE" id="PS51819"/>
    </source>
</evidence>
<keyword evidence="3" id="KW-1185">Reference proteome</keyword>
<dbReference type="SUPFAM" id="SSF54593">
    <property type="entry name" value="Glyoxalase/Bleomycin resistance protein/Dihydroxybiphenyl dioxygenase"/>
    <property type="match status" value="1"/>
</dbReference>
<accession>A6GAR7</accession>
<gene>
    <name evidence="2" type="ORF">PPSIR1_15945</name>
</gene>
<evidence type="ECO:0000313" key="2">
    <source>
        <dbReference type="EMBL" id="EDM77008.1"/>
    </source>
</evidence>
<dbReference type="EMBL" id="ABCS01000053">
    <property type="protein sequence ID" value="EDM77008.1"/>
    <property type="molecule type" value="Genomic_DNA"/>
</dbReference>
<name>A6GAR7_9BACT</name>
<dbReference type="InterPro" id="IPR037523">
    <property type="entry name" value="VOC_core"/>
</dbReference>
<dbReference type="AlphaFoldDB" id="A6GAR7"/>